<evidence type="ECO:0000256" key="2">
    <source>
        <dbReference type="SAM" id="Phobius"/>
    </source>
</evidence>
<accession>A0A381NVW5</accession>
<keyword evidence="2" id="KW-0472">Membrane</keyword>
<evidence type="ECO:0008006" key="4">
    <source>
        <dbReference type="Google" id="ProtNLM"/>
    </source>
</evidence>
<sequence length="179" mass="20253">MNRYQFEDLISEYIENELSLSKRKEFEAYLEENPDARGLVESIRTNMAQMKTIPKVIVSPDFNDRLLARIQSDHTRLDIPITSQRTIFGFTPIYASLMTGLVIAFVFVSMQLVSPADGGIPSQTQFYAEDSVPSLSNPPLQNVKNRTPDLADADADSSLENNKVKSKKDFSKQMHFVND</sequence>
<keyword evidence="2" id="KW-1133">Transmembrane helix</keyword>
<feature type="transmembrane region" description="Helical" evidence="2">
    <location>
        <begin position="93"/>
        <end position="113"/>
    </location>
</feature>
<reference evidence="3" key="1">
    <citation type="submission" date="2018-05" db="EMBL/GenBank/DDBJ databases">
        <authorList>
            <person name="Lanie J.A."/>
            <person name="Ng W.-L."/>
            <person name="Kazmierczak K.M."/>
            <person name="Andrzejewski T.M."/>
            <person name="Davidsen T.M."/>
            <person name="Wayne K.J."/>
            <person name="Tettelin H."/>
            <person name="Glass J.I."/>
            <person name="Rusch D."/>
            <person name="Podicherti R."/>
            <person name="Tsui H.-C.T."/>
            <person name="Winkler M.E."/>
        </authorList>
    </citation>
    <scope>NUCLEOTIDE SEQUENCE</scope>
</reference>
<feature type="compositionally biased region" description="Polar residues" evidence="1">
    <location>
        <begin position="133"/>
        <end position="145"/>
    </location>
</feature>
<evidence type="ECO:0000256" key="1">
    <source>
        <dbReference type="SAM" id="MobiDB-lite"/>
    </source>
</evidence>
<evidence type="ECO:0000313" key="3">
    <source>
        <dbReference type="EMBL" id="SUZ57633.1"/>
    </source>
</evidence>
<dbReference type="AlphaFoldDB" id="A0A381NVW5"/>
<feature type="compositionally biased region" description="Basic and acidic residues" evidence="1">
    <location>
        <begin position="167"/>
        <end position="179"/>
    </location>
</feature>
<protein>
    <recommendedName>
        <fullName evidence="4">Zinc-finger domain-containing protein</fullName>
    </recommendedName>
</protein>
<dbReference type="EMBL" id="UINC01000569">
    <property type="protein sequence ID" value="SUZ57633.1"/>
    <property type="molecule type" value="Genomic_DNA"/>
</dbReference>
<keyword evidence="2" id="KW-0812">Transmembrane</keyword>
<name>A0A381NVW5_9ZZZZ</name>
<proteinExistence type="predicted"/>
<organism evidence="3">
    <name type="scientific">marine metagenome</name>
    <dbReference type="NCBI Taxonomy" id="408172"/>
    <lineage>
        <taxon>unclassified sequences</taxon>
        <taxon>metagenomes</taxon>
        <taxon>ecological metagenomes</taxon>
    </lineage>
</organism>
<gene>
    <name evidence="3" type="ORF">METZ01_LOCUS10487</name>
</gene>
<feature type="region of interest" description="Disordered" evidence="1">
    <location>
        <begin position="131"/>
        <end position="179"/>
    </location>
</feature>